<dbReference type="InterPro" id="IPR032284">
    <property type="entry name" value="RecQ_Zn-bd"/>
</dbReference>
<keyword evidence="8" id="KW-0413">Isomerase</keyword>
<feature type="domain" description="Helicase ATP-binding" evidence="13">
    <location>
        <begin position="42"/>
        <end position="211"/>
    </location>
</feature>
<dbReference type="AlphaFoldDB" id="A0A5M8QBF5"/>
<dbReference type="InterPro" id="IPR036388">
    <property type="entry name" value="WH-like_DNA-bd_sf"/>
</dbReference>
<evidence type="ECO:0000256" key="5">
    <source>
        <dbReference type="ARBA" id="ARBA00022806"/>
    </source>
</evidence>
<evidence type="ECO:0000256" key="12">
    <source>
        <dbReference type="ARBA" id="ARBA00044550"/>
    </source>
</evidence>
<dbReference type="InterPro" id="IPR011545">
    <property type="entry name" value="DEAD/DEAH_box_helicase_dom"/>
</dbReference>
<dbReference type="RefSeq" id="WP_146357285.1">
    <property type="nucleotide sequence ID" value="NZ_VOIR01000015.1"/>
</dbReference>
<dbReference type="Pfam" id="PF16124">
    <property type="entry name" value="RecQ_Zn_bind"/>
    <property type="match status" value="1"/>
</dbReference>
<sequence length="562" mass="61171">MPVRTIRDDAGPDAEEAVDERILEAARGYGWPSLRPGQAEAVRALLDGHDVLAVMPTGHGKSAIYQLAAKLLDGLTVVVSPLIALQHDQVEQLEGLGADPAVAVNSSQRVGEHREAWEELEAGEAEFVFLAPEQLARDEVLERLRELRPSLLVVDEAHCVSAWGHDFRPDYLRLGHVVEALGHPTTVALTATAAPPVREEIVERLRMRDPRQVVRGFDRPNIFLEVQRHSDDHERREALVARAVAEAKPGLVYVATRKDAERYAADLVAAGVRAEAYHAGMARAERERVHAAFSDGSAEVVAATSAFGMGIDKPDVRFVLHAAPPDSLDAYYQEIGRSGRDGEPALAALLHRQEDFGLHRFRTGGTADEEMLSAVASRVRRAKEPVPPARLRERLEVGASRLTAAVNLLEQVGAVETTDEGELVWSAGAVRPAVEEAAQIAEARRRVDRSRVEMMRGYVETGGCRRRYLLGYFGEELPELCGACDTCRSGSAARVEEARAAADGAAGGADDWHVGQRVRHEAWGEGGVVSDDGDRITVLFDEEGYKTLAVEVLARTGALQPL</sequence>
<dbReference type="InterPro" id="IPR004589">
    <property type="entry name" value="DNA_helicase_ATP-dep_RecQ"/>
</dbReference>
<dbReference type="InterPro" id="IPR001650">
    <property type="entry name" value="Helicase_C-like"/>
</dbReference>
<dbReference type="SMART" id="SM00487">
    <property type="entry name" value="DEXDc"/>
    <property type="match status" value="1"/>
</dbReference>
<dbReference type="PANTHER" id="PTHR13710:SF105">
    <property type="entry name" value="ATP-DEPENDENT DNA HELICASE Q1"/>
    <property type="match status" value="1"/>
</dbReference>
<evidence type="ECO:0000256" key="10">
    <source>
        <dbReference type="ARBA" id="ARBA00034808"/>
    </source>
</evidence>
<evidence type="ECO:0000259" key="13">
    <source>
        <dbReference type="PROSITE" id="PS51192"/>
    </source>
</evidence>
<dbReference type="GO" id="GO:0005694">
    <property type="term" value="C:chromosome"/>
    <property type="evidence" value="ECO:0007669"/>
    <property type="project" value="TreeGrafter"/>
</dbReference>
<keyword evidence="4 15" id="KW-0378">Hydrolase</keyword>
<evidence type="ECO:0000256" key="6">
    <source>
        <dbReference type="ARBA" id="ARBA00022840"/>
    </source>
</evidence>
<comment type="similarity">
    <text evidence="1">Belongs to the helicase family. RecQ subfamily.</text>
</comment>
<dbReference type="GO" id="GO:0003677">
    <property type="term" value="F:DNA binding"/>
    <property type="evidence" value="ECO:0007669"/>
    <property type="project" value="UniProtKB-KW"/>
</dbReference>
<dbReference type="CDD" id="cd17920">
    <property type="entry name" value="DEXHc_RecQ"/>
    <property type="match status" value="1"/>
</dbReference>
<keyword evidence="16" id="KW-1185">Reference proteome</keyword>
<keyword evidence="2" id="KW-0479">Metal-binding</keyword>
<dbReference type="SMART" id="SM00490">
    <property type="entry name" value="HELICc"/>
    <property type="match status" value="1"/>
</dbReference>
<reference evidence="15 16" key="1">
    <citation type="submission" date="2019-08" db="EMBL/GenBank/DDBJ databases">
        <title>Agrococcus lahaulensis sp. nov., isolated from a cold desert of the Indian Himalayas.</title>
        <authorList>
            <person name="Qu J.H."/>
        </authorList>
    </citation>
    <scope>NUCLEOTIDE SEQUENCE [LARGE SCALE GENOMIC DNA]</scope>
    <source>
        <strain evidence="15 16">NS18</strain>
    </source>
</reference>
<proteinExistence type="inferred from homology"/>
<evidence type="ECO:0000256" key="8">
    <source>
        <dbReference type="ARBA" id="ARBA00023235"/>
    </source>
</evidence>
<dbReference type="GO" id="GO:0016787">
    <property type="term" value="F:hydrolase activity"/>
    <property type="evidence" value="ECO:0007669"/>
    <property type="project" value="UniProtKB-KW"/>
</dbReference>
<dbReference type="EMBL" id="VOIR01000015">
    <property type="protein sequence ID" value="KAA6432146.1"/>
    <property type="molecule type" value="Genomic_DNA"/>
</dbReference>
<evidence type="ECO:0000256" key="7">
    <source>
        <dbReference type="ARBA" id="ARBA00023125"/>
    </source>
</evidence>
<evidence type="ECO:0000256" key="1">
    <source>
        <dbReference type="ARBA" id="ARBA00005446"/>
    </source>
</evidence>
<evidence type="ECO:0000256" key="4">
    <source>
        <dbReference type="ARBA" id="ARBA00022801"/>
    </source>
</evidence>
<dbReference type="OrthoDB" id="9760034at2"/>
<dbReference type="SUPFAM" id="SSF52540">
    <property type="entry name" value="P-loop containing nucleoside triphosphate hydrolases"/>
    <property type="match status" value="1"/>
</dbReference>
<dbReference type="InterPro" id="IPR002464">
    <property type="entry name" value="DNA/RNA_helicase_DEAH_CS"/>
</dbReference>
<dbReference type="EC" id="5.6.2.4" evidence="10"/>
<dbReference type="GO" id="GO:0006281">
    <property type="term" value="P:DNA repair"/>
    <property type="evidence" value="ECO:0007669"/>
    <property type="project" value="TreeGrafter"/>
</dbReference>
<dbReference type="InterPro" id="IPR014001">
    <property type="entry name" value="Helicase_ATP-bd"/>
</dbReference>
<evidence type="ECO:0000259" key="14">
    <source>
        <dbReference type="PROSITE" id="PS51194"/>
    </source>
</evidence>
<keyword evidence="3" id="KW-0547">Nucleotide-binding</keyword>
<dbReference type="GO" id="GO:0005524">
    <property type="term" value="F:ATP binding"/>
    <property type="evidence" value="ECO:0007669"/>
    <property type="project" value="UniProtKB-KW"/>
</dbReference>
<evidence type="ECO:0000256" key="3">
    <source>
        <dbReference type="ARBA" id="ARBA00022741"/>
    </source>
</evidence>
<gene>
    <name evidence="15" type="ORF">FQ330_10245</name>
</gene>
<dbReference type="GO" id="GO:0043138">
    <property type="term" value="F:3'-5' DNA helicase activity"/>
    <property type="evidence" value="ECO:0007669"/>
    <property type="project" value="UniProtKB-EC"/>
</dbReference>
<dbReference type="InterPro" id="IPR027417">
    <property type="entry name" value="P-loop_NTPase"/>
</dbReference>
<dbReference type="Pfam" id="PF00270">
    <property type="entry name" value="DEAD"/>
    <property type="match status" value="1"/>
</dbReference>
<evidence type="ECO:0000313" key="16">
    <source>
        <dbReference type="Proteomes" id="UP000323221"/>
    </source>
</evidence>
<accession>A0A5M8QBF5</accession>
<dbReference type="PROSITE" id="PS00690">
    <property type="entry name" value="DEAH_ATP_HELICASE"/>
    <property type="match status" value="1"/>
</dbReference>
<name>A0A5M8QBF5_9MICO</name>
<dbReference type="GO" id="GO:0046872">
    <property type="term" value="F:metal ion binding"/>
    <property type="evidence" value="ECO:0007669"/>
    <property type="project" value="UniProtKB-KW"/>
</dbReference>
<dbReference type="Proteomes" id="UP000323221">
    <property type="component" value="Unassembled WGS sequence"/>
</dbReference>
<dbReference type="GO" id="GO:0009378">
    <property type="term" value="F:four-way junction helicase activity"/>
    <property type="evidence" value="ECO:0007669"/>
    <property type="project" value="TreeGrafter"/>
</dbReference>
<dbReference type="PROSITE" id="PS51194">
    <property type="entry name" value="HELICASE_CTER"/>
    <property type="match status" value="1"/>
</dbReference>
<dbReference type="PROSITE" id="PS51192">
    <property type="entry name" value="HELICASE_ATP_BIND_1"/>
    <property type="match status" value="1"/>
</dbReference>
<dbReference type="GO" id="GO:0005737">
    <property type="term" value="C:cytoplasm"/>
    <property type="evidence" value="ECO:0007669"/>
    <property type="project" value="TreeGrafter"/>
</dbReference>
<dbReference type="Gene3D" id="1.10.10.10">
    <property type="entry name" value="Winged helix-like DNA-binding domain superfamily/Winged helix DNA-binding domain"/>
    <property type="match status" value="1"/>
</dbReference>
<comment type="catalytic activity">
    <reaction evidence="9">
        <text>Couples ATP hydrolysis with the unwinding of duplex DNA by translocating in the 3'-5' direction.</text>
        <dbReference type="EC" id="5.6.2.4"/>
    </reaction>
</comment>
<evidence type="ECO:0000256" key="2">
    <source>
        <dbReference type="ARBA" id="ARBA00022723"/>
    </source>
</evidence>
<protein>
    <recommendedName>
        <fullName evidence="11">ATP-dependent DNA helicase RecQ</fullName>
        <ecNumber evidence="10">5.6.2.4</ecNumber>
    </recommendedName>
    <alternativeName>
        <fullName evidence="12">DNA 3'-5' helicase RecQ</fullName>
    </alternativeName>
</protein>
<organism evidence="15 16">
    <name type="scientific">Agrococcus sediminis</name>
    <dbReference type="NCBI Taxonomy" id="2599924"/>
    <lineage>
        <taxon>Bacteria</taxon>
        <taxon>Bacillati</taxon>
        <taxon>Actinomycetota</taxon>
        <taxon>Actinomycetes</taxon>
        <taxon>Micrococcales</taxon>
        <taxon>Microbacteriaceae</taxon>
        <taxon>Agrococcus</taxon>
    </lineage>
</organism>
<dbReference type="GO" id="GO:0006310">
    <property type="term" value="P:DNA recombination"/>
    <property type="evidence" value="ECO:0007669"/>
    <property type="project" value="InterPro"/>
</dbReference>
<dbReference type="PANTHER" id="PTHR13710">
    <property type="entry name" value="DNA HELICASE RECQ FAMILY MEMBER"/>
    <property type="match status" value="1"/>
</dbReference>
<dbReference type="NCBIfam" id="TIGR00614">
    <property type="entry name" value="recQ_fam"/>
    <property type="match status" value="1"/>
</dbReference>
<keyword evidence="7" id="KW-0238">DNA-binding</keyword>
<dbReference type="Gene3D" id="3.40.50.300">
    <property type="entry name" value="P-loop containing nucleotide triphosphate hydrolases"/>
    <property type="match status" value="2"/>
</dbReference>
<keyword evidence="5 15" id="KW-0347">Helicase</keyword>
<dbReference type="Pfam" id="PF00271">
    <property type="entry name" value="Helicase_C"/>
    <property type="match status" value="1"/>
</dbReference>
<feature type="domain" description="Helicase C-terminal" evidence="14">
    <location>
        <begin position="239"/>
        <end position="394"/>
    </location>
</feature>
<evidence type="ECO:0000313" key="15">
    <source>
        <dbReference type="EMBL" id="KAA6432146.1"/>
    </source>
</evidence>
<evidence type="ECO:0000256" key="9">
    <source>
        <dbReference type="ARBA" id="ARBA00034617"/>
    </source>
</evidence>
<keyword evidence="6" id="KW-0067">ATP-binding</keyword>
<evidence type="ECO:0000256" key="11">
    <source>
        <dbReference type="ARBA" id="ARBA00044535"/>
    </source>
</evidence>
<comment type="caution">
    <text evidence="15">The sequence shown here is derived from an EMBL/GenBank/DDBJ whole genome shotgun (WGS) entry which is preliminary data.</text>
</comment>